<evidence type="ECO:0008006" key="5">
    <source>
        <dbReference type="Google" id="ProtNLM"/>
    </source>
</evidence>
<evidence type="ECO:0000313" key="3">
    <source>
        <dbReference type="EMBL" id="QDT96704.1"/>
    </source>
</evidence>
<protein>
    <recommendedName>
        <fullName evidence="5">Lipoprotein</fullName>
    </recommendedName>
</protein>
<accession>A0A517VUM8</accession>
<reference evidence="3 4" key="1">
    <citation type="submission" date="2019-03" db="EMBL/GenBank/DDBJ databases">
        <title>Deep-cultivation of Planctomycetes and their phenomic and genomic characterization uncovers novel biology.</title>
        <authorList>
            <person name="Wiegand S."/>
            <person name="Jogler M."/>
            <person name="Boedeker C."/>
            <person name="Pinto D."/>
            <person name="Vollmers J."/>
            <person name="Rivas-Marin E."/>
            <person name="Kohn T."/>
            <person name="Peeters S.H."/>
            <person name="Heuer A."/>
            <person name="Rast P."/>
            <person name="Oberbeckmann S."/>
            <person name="Bunk B."/>
            <person name="Jeske O."/>
            <person name="Meyerdierks A."/>
            <person name="Storesund J.E."/>
            <person name="Kallscheuer N."/>
            <person name="Luecker S."/>
            <person name="Lage O.M."/>
            <person name="Pohl T."/>
            <person name="Merkel B.J."/>
            <person name="Hornburger P."/>
            <person name="Mueller R.-W."/>
            <person name="Bruemmer F."/>
            <person name="Labrenz M."/>
            <person name="Spormann A.M."/>
            <person name="Op den Camp H."/>
            <person name="Overmann J."/>
            <person name="Amann R."/>
            <person name="Jetten M.S.M."/>
            <person name="Mascher T."/>
            <person name="Medema M.H."/>
            <person name="Devos D.P."/>
            <person name="Kaster A.-K."/>
            <person name="Ovreas L."/>
            <person name="Rohde M."/>
            <person name="Galperin M.Y."/>
            <person name="Jogler C."/>
        </authorList>
    </citation>
    <scope>NUCLEOTIDE SEQUENCE [LARGE SCALE GENOMIC DNA]</scope>
    <source>
        <strain evidence="3 4">V144</strain>
    </source>
</reference>
<evidence type="ECO:0000256" key="1">
    <source>
        <dbReference type="SAM" id="MobiDB-lite"/>
    </source>
</evidence>
<gene>
    <name evidence="3" type="ORF">V144x_21620</name>
</gene>
<keyword evidence="2" id="KW-0732">Signal</keyword>
<dbReference type="Proteomes" id="UP000318704">
    <property type="component" value="Chromosome"/>
</dbReference>
<proteinExistence type="predicted"/>
<feature type="compositionally biased region" description="Low complexity" evidence="1">
    <location>
        <begin position="233"/>
        <end position="249"/>
    </location>
</feature>
<dbReference type="RefSeq" id="WP_144985113.1">
    <property type="nucleotide sequence ID" value="NZ_CP037920.1"/>
</dbReference>
<dbReference type="AlphaFoldDB" id="A0A517VUM8"/>
<evidence type="ECO:0000256" key="2">
    <source>
        <dbReference type="SAM" id="SignalP"/>
    </source>
</evidence>
<dbReference type="KEGG" id="gaw:V144x_21620"/>
<feature type="region of interest" description="Disordered" evidence="1">
    <location>
        <begin position="211"/>
        <end position="249"/>
    </location>
</feature>
<name>A0A517VUM8_9PLAN</name>
<sequence precursor="true">MRLLLVMLLLVPLQHVGCTSFKTMSLGRLDNDSLYPECFGKKKKGIPVKLKVPTHVVVSIYEQQVLVQGSDGVRLQSFSPPQYEVDSVLAYTDKVFLVDFVRPAGGSLTIGESRADGITFDDDQYFKSIKAKVEEQTMAQIGTALGTVSGALTSSSGVVKGEDQDHPNLKFEKSIIACQRFDLARPNWEHEVNGFVQQYIAGCKTCPVPSQKPVHPMPAADPKAELPAEQKQFSSSFRSAAPPALELIE</sequence>
<organism evidence="3 4">
    <name type="scientific">Gimesia aquarii</name>
    <dbReference type="NCBI Taxonomy" id="2527964"/>
    <lineage>
        <taxon>Bacteria</taxon>
        <taxon>Pseudomonadati</taxon>
        <taxon>Planctomycetota</taxon>
        <taxon>Planctomycetia</taxon>
        <taxon>Planctomycetales</taxon>
        <taxon>Planctomycetaceae</taxon>
        <taxon>Gimesia</taxon>
    </lineage>
</organism>
<feature type="chain" id="PRO_5021892458" description="Lipoprotein" evidence="2">
    <location>
        <begin position="18"/>
        <end position="249"/>
    </location>
</feature>
<evidence type="ECO:0000313" key="4">
    <source>
        <dbReference type="Proteomes" id="UP000318704"/>
    </source>
</evidence>
<dbReference type="EMBL" id="CP037920">
    <property type="protein sequence ID" value="QDT96704.1"/>
    <property type="molecule type" value="Genomic_DNA"/>
</dbReference>
<feature type="signal peptide" evidence="2">
    <location>
        <begin position="1"/>
        <end position="17"/>
    </location>
</feature>